<keyword evidence="3 7" id="KW-0540">Nuclease</keyword>
<keyword evidence="2 7" id="KW-0819">tRNA processing</keyword>
<dbReference type="InterPro" id="IPR020539">
    <property type="entry name" value="RNase_P_CS"/>
</dbReference>
<evidence type="ECO:0000256" key="1">
    <source>
        <dbReference type="ARBA" id="ARBA00002663"/>
    </source>
</evidence>
<dbReference type="Gene3D" id="3.30.230.10">
    <property type="match status" value="1"/>
</dbReference>
<keyword evidence="10" id="KW-1185">Reference proteome</keyword>
<protein>
    <recommendedName>
        <fullName evidence="7 8">Ribonuclease P protein component</fullName>
        <shortName evidence="7">RNase P protein</shortName>
        <shortName evidence="7">RNaseP protein</shortName>
        <ecNumber evidence="7 8">3.1.26.5</ecNumber>
    </recommendedName>
    <alternativeName>
        <fullName evidence="7">Protein C5</fullName>
    </alternativeName>
</protein>
<reference evidence="9" key="1">
    <citation type="submission" date="2019-12" db="EMBL/GenBank/DDBJ databases">
        <title>Clostridiaceae gen. nov. sp. nov., isolated from sediment in Xinjiang, China.</title>
        <authorList>
            <person name="Zhang R."/>
        </authorList>
    </citation>
    <scope>NUCLEOTIDE SEQUENCE</scope>
    <source>
        <strain evidence="9">D2Q-11</strain>
    </source>
</reference>
<gene>
    <name evidence="7 9" type="primary">rnpA</name>
    <name evidence="9" type="ORF">GOQ27_12625</name>
</gene>
<evidence type="ECO:0000256" key="5">
    <source>
        <dbReference type="ARBA" id="ARBA00022801"/>
    </source>
</evidence>
<comment type="catalytic activity">
    <reaction evidence="7">
        <text>Endonucleolytic cleavage of RNA, removing 5'-extranucleotides from tRNA precursor.</text>
        <dbReference type="EC" id="3.1.26.5"/>
    </reaction>
</comment>
<dbReference type="Pfam" id="PF00825">
    <property type="entry name" value="Ribonuclease_P"/>
    <property type="match status" value="1"/>
</dbReference>
<dbReference type="GO" id="GO:0004526">
    <property type="term" value="F:ribonuclease P activity"/>
    <property type="evidence" value="ECO:0007669"/>
    <property type="project" value="UniProtKB-UniRule"/>
</dbReference>
<evidence type="ECO:0000256" key="6">
    <source>
        <dbReference type="ARBA" id="ARBA00022884"/>
    </source>
</evidence>
<dbReference type="PROSITE" id="PS00648">
    <property type="entry name" value="RIBONUCLEASE_P"/>
    <property type="match status" value="1"/>
</dbReference>
<name>A0A942V3L3_9FIRM</name>
<dbReference type="InterPro" id="IPR020568">
    <property type="entry name" value="Ribosomal_Su5_D2-typ_SF"/>
</dbReference>
<proteinExistence type="inferred from homology"/>
<dbReference type="Proteomes" id="UP000724672">
    <property type="component" value="Unassembled WGS sequence"/>
</dbReference>
<comment type="function">
    <text evidence="1 7">RNaseP catalyzes the removal of the 5'-leader sequence from pre-tRNA to produce the mature 5'-terminus. It can also cleave other RNA substrates such as 4.5S RNA. The protein component plays an auxiliary but essential role in vivo by binding to the 5'-leader sequence and broadening the substrate specificity of the ribozyme.</text>
</comment>
<evidence type="ECO:0000256" key="2">
    <source>
        <dbReference type="ARBA" id="ARBA00022694"/>
    </source>
</evidence>
<keyword evidence="5 7" id="KW-0378">Hydrolase</keyword>
<keyword evidence="4 7" id="KW-0255">Endonuclease</keyword>
<dbReference type="RefSeq" id="WP_203367234.1">
    <property type="nucleotide sequence ID" value="NZ_WSFT01000047.1"/>
</dbReference>
<evidence type="ECO:0000313" key="9">
    <source>
        <dbReference type="EMBL" id="MBS4539312.1"/>
    </source>
</evidence>
<dbReference type="HAMAP" id="MF_00227">
    <property type="entry name" value="RNase_P"/>
    <property type="match status" value="1"/>
</dbReference>
<accession>A0A942V3L3</accession>
<dbReference type="GO" id="GO:0001682">
    <property type="term" value="P:tRNA 5'-leader removal"/>
    <property type="evidence" value="ECO:0007669"/>
    <property type="project" value="UniProtKB-UniRule"/>
</dbReference>
<dbReference type="EC" id="3.1.26.5" evidence="7 8"/>
<evidence type="ECO:0000313" key="10">
    <source>
        <dbReference type="Proteomes" id="UP000724672"/>
    </source>
</evidence>
<evidence type="ECO:0000256" key="4">
    <source>
        <dbReference type="ARBA" id="ARBA00022759"/>
    </source>
</evidence>
<dbReference type="EMBL" id="WSFT01000047">
    <property type="protein sequence ID" value="MBS4539312.1"/>
    <property type="molecule type" value="Genomic_DNA"/>
</dbReference>
<keyword evidence="6 7" id="KW-0694">RNA-binding</keyword>
<dbReference type="AlphaFoldDB" id="A0A942V3L3"/>
<dbReference type="PANTHER" id="PTHR33992:SF1">
    <property type="entry name" value="RIBONUCLEASE P PROTEIN COMPONENT"/>
    <property type="match status" value="1"/>
</dbReference>
<dbReference type="GO" id="GO:0042781">
    <property type="term" value="F:3'-tRNA processing endoribonuclease activity"/>
    <property type="evidence" value="ECO:0007669"/>
    <property type="project" value="TreeGrafter"/>
</dbReference>
<sequence length="111" mass="13131">MDKKLKLRNNRDFRKVYDKGKSISNKYLVMFYIKNGLDYNRVGFSTTKKLGNAVIRNKVKRLIKESFRLNNDNLINGYDIVFLARIRANSASYEDMEKSIINLFKRSKLNK</sequence>
<comment type="similarity">
    <text evidence="7">Belongs to the RnpA family.</text>
</comment>
<dbReference type="SUPFAM" id="SSF54211">
    <property type="entry name" value="Ribosomal protein S5 domain 2-like"/>
    <property type="match status" value="1"/>
</dbReference>
<evidence type="ECO:0000256" key="8">
    <source>
        <dbReference type="NCBIfam" id="TIGR00188"/>
    </source>
</evidence>
<comment type="caution">
    <text evidence="9">The sequence shown here is derived from an EMBL/GenBank/DDBJ whole genome shotgun (WGS) entry which is preliminary data.</text>
</comment>
<dbReference type="GO" id="GO:0030677">
    <property type="term" value="C:ribonuclease P complex"/>
    <property type="evidence" value="ECO:0007669"/>
    <property type="project" value="TreeGrafter"/>
</dbReference>
<dbReference type="GO" id="GO:0000049">
    <property type="term" value="F:tRNA binding"/>
    <property type="evidence" value="ECO:0007669"/>
    <property type="project" value="UniProtKB-UniRule"/>
</dbReference>
<comment type="subunit">
    <text evidence="7">Consists of a catalytic RNA component (M1 or rnpB) and a protein subunit.</text>
</comment>
<dbReference type="InterPro" id="IPR014721">
    <property type="entry name" value="Ribsml_uS5_D2-typ_fold_subgr"/>
</dbReference>
<organism evidence="9 10">
    <name type="scientific">Anaeromonas frigoriresistens</name>
    <dbReference type="NCBI Taxonomy" id="2683708"/>
    <lineage>
        <taxon>Bacteria</taxon>
        <taxon>Bacillati</taxon>
        <taxon>Bacillota</taxon>
        <taxon>Tissierellia</taxon>
        <taxon>Tissierellales</taxon>
        <taxon>Thermohalobacteraceae</taxon>
        <taxon>Anaeromonas</taxon>
    </lineage>
</organism>
<evidence type="ECO:0000256" key="3">
    <source>
        <dbReference type="ARBA" id="ARBA00022722"/>
    </source>
</evidence>
<dbReference type="NCBIfam" id="TIGR00188">
    <property type="entry name" value="rnpA"/>
    <property type="match status" value="1"/>
</dbReference>
<evidence type="ECO:0000256" key="7">
    <source>
        <dbReference type="HAMAP-Rule" id="MF_00227"/>
    </source>
</evidence>
<dbReference type="PANTHER" id="PTHR33992">
    <property type="entry name" value="RIBONUCLEASE P PROTEIN COMPONENT"/>
    <property type="match status" value="1"/>
</dbReference>
<dbReference type="InterPro" id="IPR000100">
    <property type="entry name" value="RNase_P"/>
</dbReference>